<protein>
    <recommendedName>
        <fullName evidence="5">DNA recombination protein RmuC</fullName>
    </recommendedName>
</protein>
<evidence type="ECO:0000256" key="1">
    <source>
        <dbReference type="ARBA" id="ARBA00023054"/>
    </source>
</evidence>
<evidence type="ECO:0008006" key="5">
    <source>
        <dbReference type="Google" id="ProtNLM"/>
    </source>
</evidence>
<sequence>MLPEQYAVNIPTVPGSREPVEFAIKLPGDGGNTVYLPIDSKFPLDAYDELAQAAEAGDAGRVDAALKAYRLRLRAFAKTIRDKYVAPPSTTDFAIMFLTTEAMYAEAVKLGLVDELQRDFKISITGPTTMGALLNSLQMGFRTLAIQKQSSEVWRVLGAAKVEFEKFSEVLESARNRLRQADEDLDKLVGTRTRVITQKLRSVERLQDEEAKDLIGD</sequence>
<evidence type="ECO:0000313" key="4">
    <source>
        <dbReference type="EMBL" id="MPM22140.1"/>
    </source>
</evidence>
<dbReference type="PANTHER" id="PTHR30563:SF0">
    <property type="entry name" value="DNA RECOMBINATION PROTEIN RMUC"/>
    <property type="match status" value="1"/>
</dbReference>
<dbReference type="AlphaFoldDB" id="A0A644Y0U7"/>
<proteinExistence type="predicted"/>
<name>A0A644Y0U7_9ZZZZ</name>
<keyword evidence="2" id="KW-0233">DNA recombination</keyword>
<reference evidence="4" key="1">
    <citation type="submission" date="2019-08" db="EMBL/GenBank/DDBJ databases">
        <authorList>
            <person name="Kucharzyk K."/>
            <person name="Murdoch R.W."/>
            <person name="Higgins S."/>
            <person name="Loffler F."/>
        </authorList>
    </citation>
    <scope>NUCLEOTIDE SEQUENCE</scope>
</reference>
<dbReference type="InterPro" id="IPR003798">
    <property type="entry name" value="DNA_recombination_RmuC"/>
</dbReference>
<dbReference type="Pfam" id="PF02646">
    <property type="entry name" value="RmuC"/>
    <property type="match status" value="1"/>
</dbReference>
<feature type="coiled-coil region" evidence="3">
    <location>
        <begin position="164"/>
        <end position="191"/>
    </location>
</feature>
<dbReference type="PANTHER" id="PTHR30563">
    <property type="entry name" value="DNA RECOMBINATION PROTEIN RMUC"/>
    <property type="match status" value="1"/>
</dbReference>
<keyword evidence="1 3" id="KW-0175">Coiled coil</keyword>
<organism evidence="4">
    <name type="scientific">bioreactor metagenome</name>
    <dbReference type="NCBI Taxonomy" id="1076179"/>
    <lineage>
        <taxon>unclassified sequences</taxon>
        <taxon>metagenomes</taxon>
        <taxon>ecological metagenomes</taxon>
    </lineage>
</organism>
<comment type="caution">
    <text evidence="4">The sequence shown here is derived from an EMBL/GenBank/DDBJ whole genome shotgun (WGS) entry which is preliminary data.</text>
</comment>
<evidence type="ECO:0000256" key="2">
    <source>
        <dbReference type="ARBA" id="ARBA00023172"/>
    </source>
</evidence>
<dbReference type="GO" id="GO:0006310">
    <property type="term" value="P:DNA recombination"/>
    <property type="evidence" value="ECO:0007669"/>
    <property type="project" value="UniProtKB-KW"/>
</dbReference>
<gene>
    <name evidence="4" type="ORF">SDC9_68591</name>
</gene>
<evidence type="ECO:0000256" key="3">
    <source>
        <dbReference type="SAM" id="Coils"/>
    </source>
</evidence>
<dbReference type="EMBL" id="VSSQ01003744">
    <property type="protein sequence ID" value="MPM22140.1"/>
    <property type="molecule type" value="Genomic_DNA"/>
</dbReference>
<accession>A0A644Y0U7</accession>